<comment type="similarity">
    <text evidence="4">Belongs to the ELP4 family.</text>
</comment>
<evidence type="ECO:0000256" key="9">
    <source>
        <dbReference type="SAM" id="MobiDB-lite"/>
    </source>
</evidence>
<evidence type="ECO:0000256" key="1">
    <source>
        <dbReference type="ARBA" id="ARBA00004123"/>
    </source>
</evidence>
<dbReference type="CDD" id="cd19494">
    <property type="entry name" value="Elp4"/>
    <property type="match status" value="1"/>
</dbReference>
<accession>A0AAV5KV24</accession>
<dbReference type="SUPFAM" id="SSF52540">
    <property type="entry name" value="P-loop containing nucleoside triphosphate hydrolases"/>
    <property type="match status" value="1"/>
</dbReference>
<keyword evidence="8" id="KW-0539">Nucleus</keyword>
<dbReference type="Proteomes" id="UP001054252">
    <property type="component" value="Unassembled WGS sequence"/>
</dbReference>
<evidence type="ECO:0000256" key="5">
    <source>
        <dbReference type="ARBA" id="ARBA00020265"/>
    </source>
</evidence>
<dbReference type="AlphaFoldDB" id="A0AAV5KV24"/>
<dbReference type="EMBL" id="BPVZ01000079">
    <property type="protein sequence ID" value="GKV28297.1"/>
    <property type="molecule type" value="Genomic_DNA"/>
</dbReference>
<gene>
    <name evidence="10" type="ORF">SLEP1_g37372</name>
</gene>
<dbReference type="GO" id="GO:0005737">
    <property type="term" value="C:cytoplasm"/>
    <property type="evidence" value="ECO:0007669"/>
    <property type="project" value="UniProtKB-SubCell"/>
</dbReference>
<keyword evidence="11" id="KW-1185">Reference proteome</keyword>
<evidence type="ECO:0000256" key="6">
    <source>
        <dbReference type="ARBA" id="ARBA00022490"/>
    </source>
</evidence>
<reference evidence="10 11" key="1">
    <citation type="journal article" date="2021" name="Commun. Biol.">
        <title>The genome of Shorea leprosula (Dipterocarpaceae) highlights the ecological relevance of drought in aseasonal tropical rainforests.</title>
        <authorList>
            <person name="Ng K.K.S."/>
            <person name="Kobayashi M.J."/>
            <person name="Fawcett J.A."/>
            <person name="Hatakeyama M."/>
            <person name="Paape T."/>
            <person name="Ng C.H."/>
            <person name="Ang C.C."/>
            <person name="Tnah L.H."/>
            <person name="Lee C.T."/>
            <person name="Nishiyama T."/>
            <person name="Sese J."/>
            <person name="O'Brien M.J."/>
            <person name="Copetti D."/>
            <person name="Mohd Noor M.I."/>
            <person name="Ong R.C."/>
            <person name="Putra M."/>
            <person name="Sireger I.Z."/>
            <person name="Indrioko S."/>
            <person name="Kosugi Y."/>
            <person name="Izuno A."/>
            <person name="Isagi Y."/>
            <person name="Lee S.L."/>
            <person name="Shimizu K.K."/>
        </authorList>
    </citation>
    <scope>NUCLEOTIDE SEQUENCE [LARGE SCALE GENOMIC DNA]</scope>
    <source>
        <strain evidence="10">214</strain>
    </source>
</reference>
<keyword evidence="6" id="KW-0963">Cytoplasm</keyword>
<dbReference type="PANTHER" id="PTHR12896">
    <property type="entry name" value="PAX6 NEIGHBOR PROTEIN PAXNEB"/>
    <property type="match status" value="1"/>
</dbReference>
<organism evidence="10 11">
    <name type="scientific">Rubroshorea leprosula</name>
    <dbReference type="NCBI Taxonomy" id="152421"/>
    <lineage>
        <taxon>Eukaryota</taxon>
        <taxon>Viridiplantae</taxon>
        <taxon>Streptophyta</taxon>
        <taxon>Embryophyta</taxon>
        <taxon>Tracheophyta</taxon>
        <taxon>Spermatophyta</taxon>
        <taxon>Magnoliopsida</taxon>
        <taxon>eudicotyledons</taxon>
        <taxon>Gunneridae</taxon>
        <taxon>Pentapetalae</taxon>
        <taxon>rosids</taxon>
        <taxon>malvids</taxon>
        <taxon>Malvales</taxon>
        <taxon>Dipterocarpaceae</taxon>
        <taxon>Rubroshorea</taxon>
    </lineage>
</organism>
<evidence type="ECO:0000313" key="11">
    <source>
        <dbReference type="Proteomes" id="UP001054252"/>
    </source>
</evidence>
<dbReference type="GO" id="GO:0008023">
    <property type="term" value="C:transcription elongation factor complex"/>
    <property type="evidence" value="ECO:0007669"/>
    <property type="project" value="TreeGrafter"/>
</dbReference>
<evidence type="ECO:0000256" key="4">
    <source>
        <dbReference type="ARBA" id="ARBA00007573"/>
    </source>
</evidence>
<name>A0AAV5KV24_9ROSI</name>
<feature type="compositionally biased region" description="Low complexity" evidence="9">
    <location>
        <begin position="54"/>
        <end position="66"/>
    </location>
</feature>
<comment type="pathway">
    <text evidence="3">tRNA modification; 5-methoxycarbonylmethyl-2-thiouridine-tRNA biosynthesis.</text>
</comment>
<feature type="compositionally biased region" description="Basic and acidic residues" evidence="9">
    <location>
        <begin position="199"/>
        <end position="212"/>
    </location>
</feature>
<feature type="region of interest" description="Disordered" evidence="9">
    <location>
        <begin position="435"/>
        <end position="456"/>
    </location>
</feature>
<feature type="region of interest" description="Disordered" evidence="9">
    <location>
        <begin position="189"/>
        <end position="212"/>
    </location>
</feature>
<protein>
    <recommendedName>
        <fullName evidence="5">Elongator complex protein 4</fullName>
    </recommendedName>
</protein>
<evidence type="ECO:0000313" key="10">
    <source>
        <dbReference type="EMBL" id="GKV28297.1"/>
    </source>
</evidence>
<evidence type="ECO:0000256" key="2">
    <source>
        <dbReference type="ARBA" id="ARBA00004496"/>
    </source>
</evidence>
<evidence type="ECO:0000256" key="8">
    <source>
        <dbReference type="ARBA" id="ARBA00023242"/>
    </source>
</evidence>
<dbReference type="Gene3D" id="3.40.50.300">
    <property type="entry name" value="P-loop containing nucleotide triphosphate hydrolases"/>
    <property type="match status" value="1"/>
</dbReference>
<dbReference type="InterPro" id="IPR008728">
    <property type="entry name" value="Elongator_complex_protein_4"/>
</dbReference>
<dbReference type="Pfam" id="PF05625">
    <property type="entry name" value="PAXNEB"/>
    <property type="match status" value="1"/>
</dbReference>
<evidence type="ECO:0000256" key="7">
    <source>
        <dbReference type="ARBA" id="ARBA00022694"/>
    </source>
</evidence>
<comment type="caution">
    <text evidence="10">The sequence shown here is derived from an EMBL/GenBank/DDBJ whole genome shotgun (WGS) entry which is preliminary data.</text>
</comment>
<feature type="region of interest" description="Disordered" evidence="9">
    <location>
        <begin position="41"/>
        <end position="73"/>
    </location>
</feature>
<dbReference type="GO" id="GO:0002098">
    <property type="term" value="P:tRNA wobble uridine modification"/>
    <property type="evidence" value="ECO:0007669"/>
    <property type="project" value="InterPro"/>
</dbReference>
<comment type="subcellular location">
    <subcellularLocation>
        <location evidence="2">Cytoplasm</location>
    </subcellularLocation>
    <subcellularLocation>
        <location evidence="1">Nucleus</location>
    </subcellularLocation>
</comment>
<dbReference type="GO" id="GO:0033588">
    <property type="term" value="C:elongator holoenzyme complex"/>
    <property type="evidence" value="ECO:0007669"/>
    <property type="project" value="InterPro"/>
</dbReference>
<sequence length="456" mass="50611">MKKLELGFQWASSKPKLLLHRSSITTLRRYQLTAHGNCGKRKSAENWVRRSSRRNTNSSANSTRLNSELRSKQTCPKDYQTGVSLLFLLAAMAATKTRGSSFSRAVSAATPSLAPGLKCGPNGTVFLSSGIPDLDKILGGGFTLGSLVMVMEDSEAPHHMLLLRNFMSQGLIHNQPLLYASPSKDPKGFLGTLPSPASSKDDKPRDRDTDQEKGLRIAWQYKKYFGENNPNFTGHRDDKHEYCNDFDLRKPLERQFLIRQHVDCVSLQDSMNLSVLLDHCGTFLSQFPRNDNNSSITTAGRIAIQSFCAPDCGYSNMEWHMLSFIRSLKSVMRSSNAVAVLTFPPSLLSPSFCKRWQHMADTLLSVKAIPDEDRELAQLLTGYQDMVGLLNVHKIARINTQAPMILEATTFSIKLQKRRYLVLECLNQAPIDGSSGASYGTSGSCSASSKTGRLDF</sequence>
<dbReference type="PANTHER" id="PTHR12896:SF1">
    <property type="entry name" value="ELONGATOR COMPLEX PROTEIN 4"/>
    <property type="match status" value="1"/>
</dbReference>
<keyword evidence="7" id="KW-0819">tRNA processing</keyword>
<dbReference type="FunFam" id="3.40.50.300:FF:001766">
    <property type="entry name" value="Elongator complex protein 4"/>
    <property type="match status" value="1"/>
</dbReference>
<evidence type="ECO:0000256" key="3">
    <source>
        <dbReference type="ARBA" id="ARBA00005043"/>
    </source>
</evidence>
<dbReference type="InterPro" id="IPR027417">
    <property type="entry name" value="P-loop_NTPase"/>
</dbReference>
<proteinExistence type="inferred from homology"/>